<sequence>MSTKIEQTRERRLEMLHMQVIEGNPLTHEEIVGLSHLRAIAVCFEMSTAGPARRHGPRASRLAKISNKSA</sequence>
<feature type="region of interest" description="Disordered" evidence="1">
    <location>
        <begin position="49"/>
        <end position="70"/>
    </location>
</feature>
<dbReference type="EMBL" id="CP023737">
    <property type="protein sequence ID" value="ATQ68924.1"/>
    <property type="molecule type" value="Genomic_DNA"/>
</dbReference>
<keyword evidence="3" id="KW-1185">Reference proteome</keyword>
<evidence type="ECO:0000256" key="1">
    <source>
        <dbReference type="SAM" id="MobiDB-lite"/>
    </source>
</evidence>
<organism evidence="2 3">
    <name type="scientific">Methylosinus trichosporium (strain ATCC 35070 / NCIMB 11131 / UNIQEM 75 / OB3b)</name>
    <dbReference type="NCBI Taxonomy" id="595536"/>
    <lineage>
        <taxon>Bacteria</taxon>
        <taxon>Pseudomonadati</taxon>
        <taxon>Pseudomonadota</taxon>
        <taxon>Alphaproteobacteria</taxon>
        <taxon>Hyphomicrobiales</taxon>
        <taxon>Methylocystaceae</taxon>
        <taxon>Methylosinus</taxon>
    </lineage>
</organism>
<dbReference type="AlphaFoldDB" id="A0A2D2D1S5"/>
<protein>
    <submittedName>
        <fullName evidence="2">Uncharacterized protein</fullName>
    </submittedName>
</protein>
<evidence type="ECO:0000313" key="2">
    <source>
        <dbReference type="EMBL" id="ATQ68924.1"/>
    </source>
</evidence>
<name>A0A2D2D1S5_METT3</name>
<evidence type="ECO:0000313" key="3">
    <source>
        <dbReference type="Proteomes" id="UP000230709"/>
    </source>
</evidence>
<proteinExistence type="predicted"/>
<reference evidence="3" key="1">
    <citation type="submission" date="2017-10" db="EMBL/GenBank/DDBJ databases">
        <title>Completed PacBio SMRT sequence of Methylosinus trichosporium OB3b reveals presence of a third large plasmid.</title>
        <authorList>
            <person name="Charles T.C."/>
            <person name="Lynch M.D.J."/>
            <person name="Heil J.R."/>
            <person name="Cheng J."/>
        </authorList>
    </citation>
    <scope>NUCLEOTIDE SEQUENCE [LARGE SCALE GENOMIC DNA]</scope>
    <source>
        <strain evidence="3">OB3b</strain>
    </source>
</reference>
<dbReference type="KEGG" id="mtw:CQW49_14300"/>
<gene>
    <name evidence="2" type="ORF">CQW49_14300</name>
</gene>
<dbReference type="Proteomes" id="UP000230709">
    <property type="component" value="Chromosome"/>
</dbReference>
<accession>A0A2D2D1S5</accession>